<dbReference type="InterPro" id="IPR034160">
    <property type="entry name" value="TOPRIM_GyrB"/>
</dbReference>
<keyword evidence="9 10" id="KW-0413">Isomerase</keyword>
<comment type="caution">
    <text evidence="12">The sequence shown here is derived from an EMBL/GenBank/DDBJ whole genome shotgun (WGS) entry which is preliminary data.</text>
</comment>
<dbReference type="Gene3D" id="3.40.50.670">
    <property type="match status" value="1"/>
</dbReference>
<dbReference type="InterPro" id="IPR000565">
    <property type="entry name" value="Topo_IIA_B"/>
</dbReference>
<dbReference type="Pfam" id="PF00986">
    <property type="entry name" value="DNA_gyraseB_C"/>
    <property type="match status" value="1"/>
</dbReference>
<dbReference type="SUPFAM" id="SSF56719">
    <property type="entry name" value="Type II DNA topoisomerase"/>
    <property type="match status" value="1"/>
</dbReference>
<keyword evidence="13" id="KW-1185">Reference proteome</keyword>
<dbReference type="InterPro" id="IPR003594">
    <property type="entry name" value="HATPase_dom"/>
</dbReference>
<dbReference type="PANTHER" id="PTHR45866:SF1">
    <property type="entry name" value="DNA GYRASE SUBUNIT B, MITOCHONDRIAL"/>
    <property type="match status" value="1"/>
</dbReference>
<gene>
    <name evidence="10" type="primary">gyrB</name>
    <name evidence="12" type="ORF">DFR64_2241</name>
</gene>
<dbReference type="Proteomes" id="UP000256388">
    <property type="component" value="Unassembled WGS sequence"/>
</dbReference>
<dbReference type="Gene3D" id="3.30.230.10">
    <property type="match status" value="1"/>
</dbReference>
<dbReference type="GO" id="GO:0003677">
    <property type="term" value="F:DNA binding"/>
    <property type="evidence" value="ECO:0007669"/>
    <property type="project" value="UniProtKB-KW"/>
</dbReference>
<evidence type="ECO:0000256" key="9">
    <source>
        <dbReference type="ARBA" id="ARBA00023235"/>
    </source>
</evidence>
<dbReference type="GO" id="GO:0006261">
    <property type="term" value="P:DNA-templated DNA replication"/>
    <property type="evidence" value="ECO:0007669"/>
    <property type="project" value="UniProtKB-UniRule"/>
</dbReference>
<comment type="miscellaneous">
    <text evidence="10">Few gyrases are as efficient as E.coli at forming negative supercoils. Not all organisms have 2 type II topoisomerases; in organisms with a single type II topoisomerase this enzyme also has to decatenate newly replicated chromosomes.</text>
</comment>
<feature type="binding site" evidence="10">
    <location>
        <position position="507"/>
    </location>
    <ligand>
        <name>Mg(2+)</name>
        <dbReference type="ChEBI" id="CHEBI:18420"/>
        <label>2</label>
    </ligand>
</feature>
<organism evidence="12 13">
    <name type="scientific">Pelolinea submarina</name>
    <dbReference type="NCBI Taxonomy" id="913107"/>
    <lineage>
        <taxon>Bacteria</taxon>
        <taxon>Bacillati</taxon>
        <taxon>Chloroflexota</taxon>
        <taxon>Anaerolineae</taxon>
        <taxon>Anaerolineales</taxon>
        <taxon>Anaerolineaceae</taxon>
        <taxon>Pelolinea</taxon>
    </lineage>
</organism>
<comment type="subcellular location">
    <subcellularLocation>
        <location evidence="10">Cytoplasm</location>
    </subcellularLocation>
</comment>
<dbReference type="Pfam" id="PF00204">
    <property type="entry name" value="DNA_gyraseB"/>
    <property type="match status" value="1"/>
</dbReference>
<dbReference type="SUPFAM" id="SSF55874">
    <property type="entry name" value="ATPase domain of HSP90 chaperone/DNA topoisomerase II/histidine kinase"/>
    <property type="match status" value="1"/>
</dbReference>
<dbReference type="Pfam" id="PF02518">
    <property type="entry name" value="HATPase_c"/>
    <property type="match status" value="1"/>
</dbReference>
<dbReference type="InterPro" id="IPR014721">
    <property type="entry name" value="Ribsml_uS5_D2-typ_fold_subgr"/>
</dbReference>
<dbReference type="CDD" id="cd16928">
    <property type="entry name" value="HATPase_GyrB-like"/>
    <property type="match status" value="1"/>
</dbReference>
<feature type="domain" description="Toprim" evidence="11">
    <location>
        <begin position="426"/>
        <end position="540"/>
    </location>
</feature>
<evidence type="ECO:0000256" key="1">
    <source>
        <dbReference type="ARBA" id="ARBA00000185"/>
    </source>
</evidence>
<feature type="binding site" evidence="10">
    <location>
        <position position="432"/>
    </location>
    <ligand>
        <name>Mg(2+)</name>
        <dbReference type="ChEBI" id="CHEBI:18420"/>
        <label>1</label>
        <note>catalytic</note>
    </ligand>
</feature>
<dbReference type="InterPro" id="IPR011557">
    <property type="entry name" value="GyrB"/>
</dbReference>
<name>A0A347ZVL3_9CHLR</name>
<dbReference type="RefSeq" id="WP_116225518.1">
    <property type="nucleotide sequence ID" value="NZ_AP018437.1"/>
</dbReference>
<keyword evidence="6 10" id="KW-0460">Magnesium</keyword>
<evidence type="ECO:0000256" key="5">
    <source>
        <dbReference type="ARBA" id="ARBA00022840"/>
    </source>
</evidence>
<keyword evidence="8" id="KW-0238">DNA-binding</keyword>
<proteinExistence type="inferred from homology"/>
<dbReference type="PANTHER" id="PTHR45866">
    <property type="entry name" value="DNA GYRASE/TOPOISOMERASE SUBUNIT B"/>
    <property type="match status" value="1"/>
</dbReference>
<dbReference type="GO" id="GO:0005524">
    <property type="term" value="F:ATP binding"/>
    <property type="evidence" value="ECO:0007669"/>
    <property type="project" value="UniProtKB-UniRule"/>
</dbReference>
<dbReference type="EC" id="5.6.2.2" evidence="10"/>
<dbReference type="GO" id="GO:0034335">
    <property type="term" value="F:DNA negative supercoiling activity"/>
    <property type="evidence" value="ECO:0007669"/>
    <property type="project" value="UniProtKB-ARBA"/>
</dbReference>
<evidence type="ECO:0000256" key="3">
    <source>
        <dbReference type="ARBA" id="ARBA00022723"/>
    </source>
</evidence>
<keyword evidence="3 10" id="KW-0479">Metal-binding</keyword>
<dbReference type="GO" id="GO:0005737">
    <property type="term" value="C:cytoplasm"/>
    <property type="evidence" value="ECO:0007669"/>
    <property type="project" value="UniProtKB-SubCell"/>
</dbReference>
<feature type="binding site" evidence="10">
    <location>
        <position position="505"/>
    </location>
    <ligand>
        <name>Mg(2+)</name>
        <dbReference type="ChEBI" id="CHEBI:18420"/>
        <label>2</label>
    </ligand>
</feature>
<dbReference type="OrthoDB" id="9802808at2"/>
<dbReference type="CDD" id="cd03366">
    <property type="entry name" value="TOPRIM_TopoIIA_GyrB"/>
    <property type="match status" value="1"/>
</dbReference>
<protein>
    <recommendedName>
        <fullName evidence="10">DNA gyrase subunit B</fullName>
        <ecNumber evidence="10">5.6.2.2</ecNumber>
    </recommendedName>
</protein>
<feature type="site" description="Interaction with DNA" evidence="10">
    <location>
        <position position="460"/>
    </location>
</feature>
<dbReference type="SMART" id="SM00387">
    <property type="entry name" value="HATPase_c"/>
    <property type="match status" value="1"/>
</dbReference>
<dbReference type="InterPro" id="IPR018522">
    <property type="entry name" value="TopoIIA_CS"/>
</dbReference>
<dbReference type="SUPFAM" id="SSF54211">
    <property type="entry name" value="Ribosomal protein S5 domain 2-like"/>
    <property type="match status" value="1"/>
</dbReference>
<reference evidence="12 13" key="1">
    <citation type="submission" date="2018-08" db="EMBL/GenBank/DDBJ databases">
        <title>Genomic Encyclopedia of Type Strains, Phase IV (KMG-IV): sequencing the most valuable type-strain genomes for metagenomic binning, comparative biology and taxonomic classification.</title>
        <authorList>
            <person name="Goeker M."/>
        </authorList>
    </citation>
    <scope>NUCLEOTIDE SEQUENCE [LARGE SCALE GENOMIC DNA]</scope>
    <source>
        <strain evidence="12 13">DSM 23923</strain>
    </source>
</reference>
<dbReference type="GO" id="GO:0046872">
    <property type="term" value="F:metal ion binding"/>
    <property type="evidence" value="ECO:0007669"/>
    <property type="project" value="UniProtKB-KW"/>
</dbReference>
<dbReference type="InterPro" id="IPR013506">
    <property type="entry name" value="Topo_IIA_bsu_dom2"/>
</dbReference>
<dbReference type="InterPro" id="IPR036890">
    <property type="entry name" value="HATPase_C_sf"/>
</dbReference>
<evidence type="ECO:0000256" key="7">
    <source>
        <dbReference type="ARBA" id="ARBA00023029"/>
    </source>
</evidence>
<dbReference type="FunFam" id="3.30.230.10:FF:000005">
    <property type="entry name" value="DNA gyrase subunit B"/>
    <property type="match status" value="1"/>
</dbReference>
<comment type="catalytic activity">
    <reaction evidence="1 10">
        <text>ATP-dependent breakage, passage and rejoining of double-stranded DNA.</text>
        <dbReference type="EC" id="5.6.2.2"/>
    </reaction>
</comment>
<dbReference type="FunFam" id="3.40.50.670:FF:000002">
    <property type="entry name" value="DNA gyrase subunit B"/>
    <property type="match status" value="1"/>
</dbReference>
<evidence type="ECO:0000256" key="2">
    <source>
        <dbReference type="ARBA" id="ARBA00010708"/>
    </source>
</evidence>
<evidence type="ECO:0000313" key="13">
    <source>
        <dbReference type="Proteomes" id="UP000256388"/>
    </source>
</evidence>
<feature type="site" description="Interaction with DNA" evidence="10">
    <location>
        <position position="457"/>
    </location>
</feature>
<evidence type="ECO:0000259" key="11">
    <source>
        <dbReference type="PROSITE" id="PS50880"/>
    </source>
</evidence>
<keyword evidence="5 10" id="KW-0067">ATP-binding</keyword>
<dbReference type="CDD" id="cd00822">
    <property type="entry name" value="TopoII_Trans_DNA_gyrase"/>
    <property type="match status" value="1"/>
</dbReference>
<comment type="subunit">
    <text evidence="10">Heterotetramer, composed of two GyrA and two GyrB chains. In the heterotetramer, GyrA contains the active site tyrosine that forms a transient covalent intermediate with DNA, while GyrB binds cofactors and catalyzes ATP hydrolysis.</text>
</comment>
<dbReference type="InterPro" id="IPR001241">
    <property type="entry name" value="Topo_IIA"/>
</dbReference>
<comment type="similarity">
    <text evidence="2 10">Belongs to the type II topoisomerase GyrB family.</text>
</comment>
<keyword evidence="4 10" id="KW-0547">Nucleotide-binding</keyword>
<dbReference type="EMBL" id="QUMS01000003">
    <property type="protein sequence ID" value="REG07039.1"/>
    <property type="molecule type" value="Genomic_DNA"/>
</dbReference>
<dbReference type="Pfam" id="PF01751">
    <property type="entry name" value="Toprim"/>
    <property type="match status" value="1"/>
</dbReference>
<dbReference type="Gene3D" id="3.30.565.10">
    <property type="entry name" value="Histidine kinase-like ATPase, C-terminal domain"/>
    <property type="match status" value="1"/>
</dbReference>
<evidence type="ECO:0000256" key="10">
    <source>
        <dbReference type="HAMAP-Rule" id="MF_01898"/>
    </source>
</evidence>
<comment type="function">
    <text evidence="10">A type II topoisomerase that negatively supercoils closed circular double-stranded (ds) DNA in an ATP-dependent manner to modulate DNA topology and maintain chromosomes in an underwound state. Negative supercoiling favors strand separation, and DNA replication, transcription, recombination and repair, all of which involve strand separation. Also able to catalyze the interconversion of other topological isomers of dsDNA rings, including catenanes and knotted rings. Type II topoisomerases break and join 2 DNA strands simultaneously in an ATP-dependent manner.</text>
</comment>
<dbReference type="InterPro" id="IPR002288">
    <property type="entry name" value="DNA_gyrase_B_C"/>
</dbReference>
<dbReference type="NCBIfam" id="NF004189">
    <property type="entry name" value="PRK05644.1"/>
    <property type="match status" value="1"/>
</dbReference>
<dbReference type="PROSITE" id="PS00177">
    <property type="entry name" value="TOPOISOMERASE_II"/>
    <property type="match status" value="1"/>
</dbReference>
<feature type="binding site" evidence="10">
    <location>
        <position position="505"/>
    </location>
    <ligand>
        <name>Mg(2+)</name>
        <dbReference type="ChEBI" id="CHEBI:18420"/>
        <label>1</label>
        <note>catalytic</note>
    </ligand>
</feature>
<dbReference type="HAMAP" id="MF_01898">
    <property type="entry name" value="GyrB"/>
    <property type="match status" value="1"/>
</dbReference>
<evidence type="ECO:0000256" key="4">
    <source>
        <dbReference type="ARBA" id="ARBA00022741"/>
    </source>
</evidence>
<keyword evidence="10" id="KW-0963">Cytoplasm</keyword>
<evidence type="ECO:0000313" key="12">
    <source>
        <dbReference type="EMBL" id="REG07039.1"/>
    </source>
</evidence>
<dbReference type="SMART" id="SM00433">
    <property type="entry name" value="TOP2c"/>
    <property type="match status" value="1"/>
</dbReference>
<dbReference type="InterPro" id="IPR020568">
    <property type="entry name" value="Ribosomal_Su5_D2-typ_SF"/>
</dbReference>
<comment type="cofactor">
    <cofactor evidence="10">
        <name>Mg(2+)</name>
        <dbReference type="ChEBI" id="CHEBI:18420"/>
    </cofactor>
    <cofactor evidence="10">
        <name>Mn(2+)</name>
        <dbReference type="ChEBI" id="CHEBI:29035"/>
    </cofactor>
    <cofactor evidence="10">
        <name>Ca(2+)</name>
        <dbReference type="ChEBI" id="CHEBI:29108"/>
    </cofactor>
    <text evidence="10">Binds two Mg(2+) per subunit. The magnesium ions form salt bridges with both the protein and the DNA. Can also accept other divalent metal cations, such as Mn(2+) or Ca(2+).</text>
</comment>
<dbReference type="PRINTS" id="PR00418">
    <property type="entry name" value="TPI2FAMILY"/>
</dbReference>
<evidence type="ECO:0000256" key="6">
    <source>
        <dbReference type="ARBA" id="ARBA00022842"/>
    </source>
</evidence>
<dbReference type="PRINTS" id="PR01159">
    <property type="entry name" value="DNAGYRASEB"/>
</dbReference>
<dbReference type="FunFam" id="3.30.565.10:FF:000002">
    <property type="entry name" value="DNA gyrase subunit B"/>
    <property type="match status" value="1"/>
</dbReference>
<dbReference type="InterPro" id="IPR013760">
    <property type="entry name" value="Topo_IIA-like_dom_sf"/>
</dbReference>
<sequence length="643" mass="72225">MPESAAHVSSYGAKDIQVLEGLEAVRRRPGMYVGGTDLKALHHLVYEVVDNSIDEALAGVCNRITVTIHPDSSVTVDDNGRGIPVDIHPQKHVSALEVVMTILHAGGKFGGGSYKVSGGLHGVGVSAVNALSEWCEVEVRRDGNVYFQRYDRGRPVEAVKEIGKVKEGITGNRTTFRFDKEIFKEDVDFRFETLAQRFREMAFVTRQVEISLIDEREDPIHSMHFYFEGGIASFVKYLNRNREVLHDVFYVEKEVDNITIEAAVQYTDAYSESVYSFANTINTIDGGTHMTGFRSAITRSLNDYARRNSLIKDNDPNFTGDDTREGMTALISIKHPDPQFESQTKVKLMNPEVQTIATQVVGEAFTEFLEENPAAGRAIIKKCLTSARARDAARKARDLVIRKSALESMTLPGKLADCSERDAQRTELYIVEGDSAGGSAKQGRDRHFQAILPLRGKILNTERARLDKILSNKEVKSMISALGTGIGEGFNIEGLRYHKIVIMTDADVDGSHIRTLLLTFFFRYMPKLIDDGHLFIAQPPLYLLTYRKDKRYAYSEEERESIIKDMGAKEDKVGIQRYKGLGEMNPEQLWDTTMNPDNRTLLLVNVDDAAEADRTFDMLMGDLVPPRKRFIITHAKLVRNLDI</sequence>
<dbReference type="NCBIfam" id="TIGR01059">
    <property type="entry name" value="gyrB"/>
    <property type="match status" value="1"/>
</dbReference>
<dbReference type="GO" id="GO:0005694">
    <property type="term" value="C:chromosome"/>
    <property type="evidence" value="ECO:0007669"/>
    <property type="project" value="InterPro"/>
</dbReference>
<keyword evidence="7 10" id="KW-0799">Topoisomerase</keyword>
<dbReference type="InterPro" id="IPR013759">
    <property type="entry name" value="Topo_IIA_B_C"/>
</dbReference>
<dbReference type="PROSITE" id="PS50880">
    <property type="entry name" value="TOPRIM"/>
    <property type="match status" value="1"/>
</dbReference>
<dbReference type="AlphaFoldDB" id="A0A347ZVL3"/>
<dbReference type="GO" id="GO:0006265">
    <property type="term" value="P:DNA topological change"/>
    <property type="evidence" value="ECO:0007669"/>
    <property type="project" value="UniProtKB-UniRule"/>
</dbReference>
<evidence type="ECO:0000256" key="8">
    <source>
        <dbReference type="ARBA" id="ARBA00023125"/>
    </source>
</evidence>
<accession>A0A347ZVL3</accession>
<dbReference type="InterPro" id="IPR006171">
    <property type="entry name" value="TOPRIM_dom"/>
</dbReference>
<dbReference type="NCBIfam" id="NF011501">
    <property type="entry name" value="PRK14939.1"/>
    <property type="match status" value="1"/>
</dbReference>